<dbReference type="InterPro" id="IPR001202">
    <property type="entry name" value="WW_dom"/>
</dbReference>
<evidence type="ECO:0000256" key="1">
    <source>
        <dbReference type="ARBA" id="ARBA00000971"/>
    </source>
</evidence>
<dbReference type="GO" id="GO:0060255">
    <property type="term" value="P:regulation of macromolecule metabolic process"/>
    <property type="evidence" value="ECO:0007669"/>
    <property type="project" value="UniProtKB-ARBA"/>
</dbReference>
<keyword evidence="3 4" id="KW-0413">Isomerase</keyword>
<dbReference type="SUPFAM" id="SSF51045">
    <property type="entry name" value="WW domain"/>
    <property type="match status" value="1"/>
</dbReference>
<keyword evidence="10" id="KW-1185">Reference proteome</keyword>
<dbReference type="OMA" id="WEMRTSR"/>
<dbReference type="PROSITE" id="PS50020">
    <property type="entry name" value="WW_DOMAIN_2"/>
    <property type="match status" value="1"/>
</dbReference>
<dbReference type="OrthoDB" id="2530521at2759"/>
<evidence type="ECO:0000313" key="10">
    <source>
        <dbReference type="Proteomes" id="UP000002258"/>
    </source>
</evidence>
<dbReference type="AlphaFoldDB" id="A3LXA7"/>
<protein>
    <recommendedName>
        <fullName evidence="5">Peptidyl-prolyl cis-trans isomerase</fullName>
        <ecNumber evidence="5">5.2.1.8</ecNumber>
    </recommendedName>
</protein>
<dbReference type="InterPro" id="IPR036020">
    <property type="entry name" value="WW_dom_sf"/>
</dbReference>
<dbReference type="Gene3D" id="2.20.70.10">
    <property type="match status" value="1"/>
</dbReference>
<proteinExistence type="predicted"/>
<dbReference type="InterPro" id="IPR046357">
    <property type="entry name" value="PPIase_dom_sf"/>
</dbReference>
<organism evidence="9 10">
    <name type="scientific">Scheffersomyces stipitis (strain ATCC 58785 / CBS 6054 / NBRC 10063 / NRRL Y-11545)</name>
    <name type="common">Yeast</name>
    <name type="synonym">Pichia stipitis</name>
    <dbReference type="NCBI Taxonomy" id="322104"/>
    <lineage>
        <taxon>Eukaryota</taxon>
        <taxon>Fungi</taxon>
        <taxon>Dikarya</taxon>
        <taxon>Ascomycota</taxon>
        <taxon>Saccharomycotina</taxon>
        <taxon>Pichiomycetes</taxon>
        <taxon>Debaryomycetaceae</taxon>
        <taxon>Scheffersomyces</taxon>
    </lineage>
</organism>
<evidence type="ECO:0000256" key="2">
    <source>
        <dbReference type="ARBA" id="ARBA00023110"/>
    </source>
</evidence>
<dbReference type="GeneID" id="4840014"/>
<evidence type="ECO:0000256" key="5">
    <source>
        <dbReference type="RuleBase" id="RU363014"/>
    </source>
</evidence>
<dbReference type="GO" id="GO:0005634">
    <property type="term" value="C:nucleus"/>
    <property type="evidence" value="ECO:0007669"/>
    <property type="project" value="TreeGrafter"/>
</dbReference>
<feature type="region of interest" description="Disordered" evidence="6">
    <location>
        <begin position="117"/>
        <end position="140"/>
    </location>
</feature>
<dbReference type="InterPro" id="IPR051370">
    <property type="entry name" value="PPIase_Pin1"/>
</dbReference>
<evidence type="ECO:0000256" key="6">
    <source>
        <dbReference type="SAM" id="MobiDB-lite"/>
    </source>
</evidence>
<dbReference type="KEGG" id="pic:PICST_32751"/>
<dbReference type="Pfam" id="PF00639">
    <property type="entry name" value="Rotamase"/>
    <property type="match status" value="1"/>
</dbReference>
<evidence type="ECO:0000256" key="4">
    <source>
        <dbReference type="PROSITE-ProRule" id="PRU00278"/>
    </source>
</evidence>
<keyword evidence="2 4" id="KW-0697">Rotamase</keyword>
<dbReference type="Gene3D" id="3.10.50.40">
    <property type="match status" value="1"/>
</dbReference>
<dbReference type="CDD" id="cd00201">
    <property type="entry name" value="WW"/>
    <property type="match status" value="1"/>
</dbReference>
<feature type="domain" description="WW" evidence="7">
    <location>
        <begin position="6"/>
        <end position="40"/>
    </location>
</feature>
<dbReference type="FunCoup" id="A3LXA7">
    <property type="interactions" value="1031"/>
</dbReference>
<dbReference type="Pfam" id="PF00397">
    <property type="entry name" value="WW"/>
    <property type="match status" value="1"/>
</dbReference>
<dbReference type="SMART" id="SM00456">
    <property type="entry name" value="WW"/>
    <property type="match status" value="1"/>
</dbReference>
<dbReference type="InParanoid" id="A3LXA7"/>
<dbReference type="InterPro" id="IPR000297">
    <property type="entry name" value="PPIase_PpiC"/>
</dbReference>
<dbReference type="PROSITE" id="PS01159">
    <property type="entry name" value="WW_DOMAIN_1"/>
    <property type="match status" value="1"/>
</dbReference>
<dbReference type="Proteomes" id="UP000002258">
    <property type="component" value="Chromosome 6"/>
</dbReference>
<feature type="domain" description="PpiC" evidence="8">
    <location>
        <begin position="65"/>
        <end position="176"/>
    </location>
</feature>
<comment type="catalytic activity">
    <reaction evidence="1 5">
        <text>[protein]-peptidylproline (omega=180) = [protein]-peptidylproline (omega=0)</text>
        <dbReference type="Rhea" id="RHEA:16237"/>
        <dbReference type="Rhea" id="RHEA-COMP:10747"/>
        <dbReference type="Rhea" id="RHEA-COMP:10748"/>
        <dbReference type="ChEBI" id="CHEBI:83833"/>
        <dbReference type="ChEBI" id="CHEBI:83834"/>
        <dbReference type="EC" id="5.2.1.8"/>
    </reaction>
</comment>
<accession>A3LXA7</accession>
<reference evidence="9 10" key="1">
    <citation type="journal article" date="2007" name="Nat. Biotechnol.">
        <title>Genome sequence of the lignocellulose-bioconverting and xylose-fermenting yeast Pichia stipitis.</title>
        <authorList>
            <person name="Jeffries T.W."/>
            <person name="Grigoriev I.V."/>
            <person name="Grimwood J."/>
            <person name="Laplaza J.M."/>
            <person name="Aerts A."/>
            <person name="Salamov A."/>
            <person name="Schmutz J."/>
            <person name="Lindquist E."/>
            <person name="Dehal P."/>
            <person name="Shapiro H."/>
            <person name="Jin Y.S."/>
            <person name="Passoth V."/>
            <person name="Richardson P.M."/>
        </authorList>
    </citation>
    <scope>NUCLEOTIDE SEQUENCE [LARGE SCALE GENOMIC DNA]</scope>
    <source>
        <strain evidence="10">ATCC 58785 / CBS 6054 / NBRC 10063 / NRRL Y-11545</strain>
    </source>
</reference>
<dbReference type="FunFam" id="3.10.50.40:FF:000010">
    <property type="entry name" value="Peptidyl-prolyl cis-trans isomerase Pin1"/>
    <property type="match status" value="1"/>
</dbReference>
<evidence type="ECO:0000313" key="9">
    <source>
        <dbReference type="EMBL" id="ABN67770.1"/>
    </source>
</evidence>
<dbReference type="GO" id="GO:0080090">
    <property type="term" value="P:regulation of primary metabolic process"/>
    <property type="evidence" value="ECO:0007669"/>
    <property type="project" value="UniProtKB-ARBA"/>
</dbReference>
<evidence type="ECO:0000256" key="3">
    <source>
        <dbReference type="ARBA" id="ARBA00023235"/>
    </source>
</evidence>
<name>A3LXA7_PICST</name>
<dbReference type="PROSITE" id="PS50198">
    <property type="entry name" value="PPIC_PPIASE_2"/>
    <property type="match status" value="1"/>
</dbReference>
<dbReference type="PANTHER" id="PTHR10657">
    <property type="entry name" value="PEPTIDYL-PROLYL CIS-TRANS ISOMERASE"/>
    <property type="match status" value="1"/>
</dbReference>
<dbReference type="STRING" id="322104.A3LXA7"/>
<dbReference type="SUPFAM" id="SSF54534">
    <property type="entry name" value="FKBP-like"/>
    <property type="match status" value="1"/>
</dbReference>
<dbReference type="RefSeq" id="XP_001385799.1">
    <property type="nucleotide sequence ID" value="XM_001385762.1"/>
</dbReference>
<dbReference type="EC" id="5.2.1.8" evidence="5"/>
<evidence type="ECO:0000259" key="8">
    <source>
        <dbReference type="PROSITE" id="PS50198"/>
    </source>
</evidence>
<dbReference type="GO" id="GO:0005829">
    <property type="term" value="C:cytosol"/>
    <property type="evidence" value="ECO:0007669"/>
    <property type="project" value="TreeGrafter"/>
</dbReference>
<gene>
    <name evidence="9" type="primary">ESS1.2</name>
    <name evidence="9" type="ORF">PICST_32751</name>
</gene>
<dbReference type="eggNOG" id="KOG3259">
    <property type="taxonomic scope" value="Eukaryota"/>
</dbReference>
<sequence length="176" mass="19525">MSKTSTGLPPGWAIKLSRTHKTEYYLNQTTNESSWVPPFGTDTAVLNEYVEKYRANGHKPVIREDGKVRVSHLLIKHNQSRRPRSWKSPDGITTTRDEAIQKLKQLQAKILNGEKLSELAESESDDSSHSTGGDLGFFGKGQMQPAFEEAAFGLNVGEISDIVETDSGLHLLERTG</sequence>
<dbReference type="HOGENOM" id="CLU_090028_0_0_1"/>
<dbReference type="PANTHER" id="PTHR10657:SF4">
    <property type="entry name" value="PEPTIDYL-PROLYL CIS-TRANS ISOMERASE-RELATED"/>
    <property type="match status" value="1"/>
</dbReference>
<dbReference type="GO" id="GO:0003755">
    <property type="term" value="F:peptidyl-prolyl cis-trans isomerase activity"/>
    <property type="evidence" value="ECO:0007669"/>
    <property type="project" value="UniProtKB-UniRule"/>
</dbReference>
<evidence type="ECO:0000259" key="7">
    <source>
        <dbReference type="PROSITE" id="PS50020"/>
    </source>
</evidence>
<dbReference type="EMBL" id="CP000500">
    <property type="protein sequence ID" value="ABN67770.1"/>
    <property type="molecule type" value="Genomic_DNA"/>
</dbReference>